<dbReference type="Proteomes" id="UP000728032">
    <property type="component" value="Unassembled WGS sequence"/>
</dbReference>
<proteinExistence type="inferred from homology"/>
<evidence type="ECO:0000256" key="2">
    <source>
        <dbReference type="ARBA" id="ARBA00010663"/>
    </source>
</evidence>
<feature type="transmembrane region" description="Helical" evidence="6">
    <location>
        <begin position="46"/>
        <end position="68"/>
    </location>
</feature>
<evidence type="ECO:0000256" key="4">
    <source>
        <dbReference type="ARBA" id="ARBA00022989"/>
    </source>
</evidence>
<dbReference type="Gene3D" id="1.20.1070.10">
    <property type="entry name" value="Rhodopsin 7-helix transmembrane proteins"/>
    <property type="match status" value="1"/>
</dbReference>
<evidence type="ECO:0000256" key="5">
    <source>
        <dbReference type="ARBA" id="ARBA00023136"/>
    </source>
</evidence>
<keyword evidence="4 6" id="KW-1133">Transmembrane helix</keyword>
<dbReference type="Pfam" id="PF00001">
    <property type="entry name" value="7tm_1"/>
    <property type="match status" value="1"/>
</dbReference>
<dbReference type="EMBL" id="OC933271">
    <property type="protein sequence ID" value="CAD7659838.1"/>
    <property type="molecule type" value="Genomic_DNA"/>
</dbReference>
<comment type="subcellular location">
    <subcellularLocation>
        <location evidence="1">Membrane</location>
    </subcellularLocation>
</comment>
<evidence type="ECO:0000256" key="3">
    <source>
        <dbReference type="ARBA" id="ARBA00022692"/>
    </source>
</evidence>
<evidence type="ECO:0000256" key="6">
    <source>
        <dbReference type="SAM" id="Phobius"/>
    </source>
</evidence>
<dbReference type="EMBL" id="CAJPVJ010018446">
    <property type="protein sequence ID" value="CAG2176976.1"/>
    <property type="molecule type" value="Genomic_DNA"/>
</dbReference>
<dbReference type="GO" id="GO:0004930">
    <property type="term" value="F:G protein-coupled receptor activity"/>
    <property type="evidence" value="ECO:0007669"/>
    <property type="project" value="InterPro"/>
</dbReference>
<evidence type="ECO:0000256" key="1">
    <source>
        <dbReference type="ARBA" id="ARBA00004370"/>
    </source>
</evidence>
<accession>A0A7R9MGT2</accession>
<protein>
    <recommendedName>
        <fullName evidence="7">G-protein coupled receptors family 1 profile domain-containing protein</fullName>
    </recommendedName>
</protein>
<dbReference type="AlphaFoldDB" id="A0A7R9MGT2"/>
<comment type="similarity">
    <text evidence="2">Belongs to the G-protein coupled receptor 1 family.</text>
</comment>
<keyword evidence="9" id="KW-1185">Reference proteome</keyword>
<keyword evidence="3 6" id="KW-0812">Transmembrane</keyword>
<dbReference type="InterPro" id="IPR000276">
    <property type="entry name" value="GPCR_Rhodpsn"/>
</dbReference>
<dbReference type="OrthoDB" id="10371153at2759"/>
<dbReference type="InterPro" id="IPR017452">
    <property type="entry name" value="GPCR_Rhodpsn_7TM"/>
</dbReference>
<name>A0A7R9MGT2_9ACAR</name>
<dbReference type="GO" id="GO:0016020">
    <property type="term" value="C:membrane"/>
    <property type="evidence" value="ECO:0007669"/>
    <property type="project" value="UniProtKB-SubCell"/>
</dbReference>
<evidence type="ECO:0000313" key="9">
    <source>
        <dbReference type="Proteomes" id="UP000728032"/>
    </source>
</evidence>
<feature type="non-terminal residue" evidence="8">
    <location>
        <position position="1"/>
    </location>
</feature>
<gene>
    <name evidence="8" type="ORF">ONB1V03_LOCUS16409</name>
</gene>
<dbReference type="SUPFAM" id="SSF81321">
    <property type="entry name" value="Family A G protein-coupled receptor-like"/>
    <property type="match status" value="1"/>
</dbReference>
<dbReference type="PROSITE" id="PS50262">
    <property type="entry name" value="G_PROTEIN_RECEP_F1_2"/>
    <property type="match status" value="1"/>
</dbReference>
<organism evidence="8">
    <name type="scientific">Oppiella nova</name>
    <dbReference type="NCBI Taxonomy" id="334625"/>
    <lineage>
        <taxon>Eukaryota</taxon>
        <taxon>Metazoa</taxon>
        <taxon>Ecdysozoa</taxon>
        <taxon>Arthropoda</taxon>
        <taxon>Chelicerata</taxon>
        <taxon>Arachnida</taxon>
        <taxon>Acari</taxon>
        <taxon>Acariformes</taxon>
        <taxon>Sarcoptiformes</taxon>
        <taxon>Oribatida</taxon>
        <taxon>Brachypylina</taxon>
        <taxon>Oppioidea</taxon>
        <taxon>Oppiidae</taxon>
        <taxon>Oppiella</taxon>
    </lineage>
</organism>
<evidence type="ECO:0000259" key="7">
    <source>
        <dbReference type="PROSITE" id="PS50262"/>
    </source>
</evidence>
<feature type="domain" description="G-protein coupled receptors family 1 profile" evidence="7">
    <location>
        <begin position="1"/>
        <end position="95"/>
    </location>
</feature>
<keyword evidence="5 6" id="KW-0472">Membrane</keyword>
<sequence>MLVIGWIFGTLLGSVQVFHSKTVAFLYKNITYYDCREEWDEAEGKAYTVIIFLLTFLVPLFVLAYTYGNIGYKIFFYKAPNSSQSLHLRANNKSK</sequence>
<evidence type="ECO:0000313" key="8">
    <source>
        <dbReference type="EMBL" id="CAD7659838.1"/>
    </source>
</evidence>
<reference evidence="8" key="1">
    <citation type="submission" date="2020-11" db="EMBL/GenBank/DDBJ databases">
        <authorList>
            <person name="Tran Van P."/>
        </authorList>
    </citation>
    <scope>NUCLEOTIDE SEQUENCE</scope>
</reference>